<dbReference type="AlphaFoldDB" id="A0A6N0JMW8"/>
<evidence type="ECO:0000313" key="2">
    <source>
        <dbReference type="EMBL" id="QKQ48475.1"/>
    </source>
</evidence>
<evidence type="ECO:0000256" key="1">
    <source>
        <dbReference type="SAM" id="Phobius"/>
    </source>
</evidence>
<keyword evidence="1" id="KW-0812">Transmembrane</keyword>
<name>A0A6N0JMW8_ACHDE</name>
<dbReference type="EMBL" id="CP054569">
    <property type="protein sequence ID" value="QKQ48475.1"/>
    <property type="molecule type" value="Genomic_DNA"/>
</dbReference>
<evidence type="ECO:0000313" key="3">
    <source>
        <dbReference type="Proteomes" id="UP000509782"/>
    </source>
</evidence>
<dbReference type="InterPro" id="IPR032637">
    <property type="entry name" value="Phage_holin-like"/>
</dbReference>
<accession>A0A6N0JMW8</accession>
<dbReference type="Proteomes" id="UP000509782">
    <property type="component" value="Chromosome"/>
</dbReference>
<evidence type="ECO:0008006" key="4">
    <source>
        <dbReference type="Google" id="ProtNLM"/>
    </source>
</evidence>
<keyword evidence="1" id="KW-0472">Membrane</keyword>
<gene>
    <name evidence="2" type="ORF">FOC81_17960</name>
</gene>
<sequence length="117" mass="12245">MSEPNVVTAWVVSAIVGVAALVTKLDPSAVIGAFAGSVTFALTAKDATLWARAIYMIVSLVVGYAAVADVAALSPIKSPLLIAYGVSALVVHLTLVAIDRIKSVDLVEFWRSVFSKK</sequence>
<reference evidence="2 3" key="1">
    <citation type="submission" date="2020-05" db="EMBL/GenBank/DDBJ databases">
        <title>FDA dAtabase for Regulatory Grade micrObial Sequences (FDA-ARGOS): Supporting development and validation of Infectious Disease Dx tests.</title>
        <authorList>
            <person name="Sproer C."/>
            <person name="Gronow S."/>
            <person name="Severitt S."/>
            <person name="Schroder I."/>
            <person name="Tallon L."/>
            <person name="Sadzewicz L."/>
            <person name="Zhao X."/>
            <person name="Vavikolanu K."/>
            <person name="Mehta A."/>
            <person name="Aluvathingal J."/>
            <person name="Nadendla S."/>
            <person name="Myers T."/>
            <person name="Yan Y."/>
            <person name="Sichtig H."/>
        </authorList>
    </citation>
    <scope>NUCLEOTIDE SEQUENCE [LARGE SCALE GENOMIC DNA]</scope>
    <source>
        <strain evidence="2 3">FDAARGOS_787</strain>
    </source>
</reference>
<keyword evidence="1" id="KW-1133">Transmembrane helix</keyword>
<feature type="transmembrane region" description="Helical" evidence="1">
    <location>
        <begin position="80"/>
        <end position="98"/>
    </location>
</feature>
<feature type="transmembrane region" description="Helical" evidence="1">
    <location>
        <begin position="53"/>
        <end position="73"/>
    </location>
</feature>
<organism evidence="2 3">
    <name type="scientific">Achromobacter denitrificans</name>
    <name type="common">Alcaligenes denitrificans</name>
    <dbReference type="NCBI Taxonomy" id="32002"/>
    <lineage>
        <taxon>Bacteria</taxon>
        <taxon>Pseudomonadati</taxon>
        <taxon>Pseudomonadota</taxon>
        <taxon>Betaproteobacteria</taxon>
        <taxon>Burkholderiales</taxon>
        <taxon>Alcaligenaceae</taxon>
        <taxon>Achromobacter</taxon>
    </lineage>
</organism>
<proteinExistence type="predicted"/>
<protein>
    <recommendedName>
        <fullName evidence="4">Phage holin family protein</fullName>
    </recommendedName>
</protein>
<dbReference type="Pfam" id="PF16931">
    <property type="entry name" value="Phage_holin_8"/>
    <property type="match status" value="1"/>
</dbReference>
<dbReference type="RefSeq" id="WP_174716703.1">
    <property type="nucleotide sequence ID" value="NZ_CP054569.1"/>
</dbReference>